<dbReference type="InterPro" id="IPR004841">
    <property type="entry name" value="AA-permease/SLC12A_dom"/>
</dbReference>
<evidence type="ECO:0000256" key="1">
    <source>
        <dbReference type="ARBA" id="ARBA00004141"/>
    </source>
</evidence>
<organism evidence="7 8">
    <name type="scientific">Ascaris lumbricoides</name>
    <name type="common">Giant roundworm</name>
    <dbReference type="NCBI Taxonomy" id="6252"/>
    <lineage>
        <taxon>Eukaryota</taxon>
        <taxon>Metazoa</taxon>
        <taxon>Ecdysozoa</taxon>
        <taxon>Nematoda</taxon>
        <taxon>Chromadorea</taxon>
        <taxon>Rhabditida</taxon>
        <taxon>Spirurina</taxon>
        <taxon>Ascaridomorpha</taxon>
        <taxon>Ascaridoidea</taxon>
        <taxon>Ascarididae</taxon>
        <taxon>Ascaris</taxon>
    </lineage>
</organism>
<dbReference type="Pfam" id="PF00324">
    <property type="entry name" value="AA_permease"/>
    <property type="match status" value="1"/>
</dbReference>
<feature type="transmembrane region" description="Helical" evidence="5">
    <location>
        <begin position="203"/>
        <end position="223"/>
    </location>
</feature>
<evidence type="ECO:0000256" key="4">
    <source>
        <dbReference type="ARBA" id="ARBA00023136"/>
    </source>
</evidence>
<name>A0A9J2Q9F9_ASCLU</name>
<dbReference type="GO" id="GO:0006884">
    <property type="term" value="P:cell volume homeostasis"/>
    <property type="evidence" value="ECO:0007669"/>
    <property type="project" value="TreeGrafter"/>
</dbReference>
<comment type="subcellular location">
    <subcellularLocation>
        <location evidence="1">Membrane</location>
        <topology evidence="1">Multi-pass membrane protein</topology>
    </subcellularLocation>
</comment>
<feature type="transmembrane region" description="Helical" evidence="5">
    <location>
        <begin position="98"/>
        <end position="119"/>
    </location>
</feature>
<feature type="transmembrane region" description="Helical" evidence="5">
    <location>
        <begin position="131"/>
        <end position="151"/>
    </location>
</feature>
<evidence type="ECO:0000256" key="2">
    <source>
        <dbReference type="ARBA" id="ARBA00022692"/>
    </source>
</evidence>
<dbReference type="WBParaSite" id="ALUE_0001891801-mRNA-1">
    <property type="protein sequence ID" value="ALUE_0001891801-mRNA-1"/>
    <property type="gene ID" value="ALUE_0001891801"/>
</dbReference>
<evidence type="ECO:0000259" key="6">
    <source>
        <dbReference type="Pfam" id="PF00324"/>
    </source>
</evidence>
<keyword evidence="2 5" id="KW-0812">Transmembrane</keyword>
<keyword evidence="3 5" id="KW-1133">Transmembrane helix</keyword>
<feature type="transmembrane region" description="Helical" evidence="5">
    <location>
        <begin position="171"/>
        <end position="191"/>
    </location>
</feature>
<accession>A0A9J2Q9F9</accession>
<dbReference type="PANTHER" id="PTHR11827">
    <property type="entry name" value="SOLUTE CARRIER FAMILY 12, CATION COTRANSPORTERS"/>
    <property type="match status" value="1"/>
</dbReference>
<sequence length="261" mass="27661">MDDRHQIRNDGIVPTSYGGIAEADISVSGATSNSTQVSTSNGILGGTRKPDKAPLILDDDLMSSSTLPAYLRNDPPSHPSVELTGISRPNGLSTLSGVFAPVALSMFSVLLFLRMGFVVGQLGFLLTVGQLLLAYTIVMLTVLSLCAISSNGAIEGGGVYYMISRSLGPEFGGAIGVLFFTANVFSCALYVSDMISRSLGPEFGGAIGVLFFTANVFSCALYVSGFTEALLNNLGEDSKSTHSYWFILPFHKYILLIDDQA</sequence>
<reference evidence="8" key="1">
    <citation type="submission" date="2023-03" db="UniProtKB">
        <authorList>
            <consortium name="WormBaseParasite"/>
        </authorList>
    </citation>
    <scope>IDENTIFICATION</scope>
</reference>
<dbReference type="AlphaFoldDB" id="A0A9J2Q9F9"/>
<keyword evidence="4 5" id="KW-0472">Membrane</keyword>
<dbReference type="GO" id="GO:0055075">
    <property type="term" value="P:potassium ion homeostasis"/>
    <property type="evidence" value="ECO:0007669"/>
    <property type="project" value="TreeGrafter"/>
</dbReference>
<dbReference type="Proteomes" id="UP000036681">
    <property type="component" value="Unplaced"/>
</dbReference>
<dbReference type="GO" id="GO:0016020">
    <property type="term" value="C:membrane"/>
    <property type="evidence" value="ECO:0007669"/>
    <property type="project" value="UniProtKB-SubCell"/>
</dbReference>
<proteinExistence type="predicted"/>
<evidence type="ECO:0000313" key="8">
    <source>
        <dbReference type="WBParaSite" id="ALUE_0001891801-mRNA-1"/>
    </source>
</evidence>
<dbReference type="PANTHER" id="PTHR11827:SF72">
    <property type="entry name" value="GH08340P"/>
    <property type="match status" value="1"/>
</dbReference>
<dbReference type="Gene3D" id="1.20.1740.10">
    <property type="entry name" value="Amino acid/polyamine transporter I"/>
    <property type="match status" value="2"/>
</dbReference>
<keyword evidence="7" id="KW-1185">Reference proteome</keyword>
<evidence type="ECO:0000313" key="7">
    <source>
        <dbReference type="Proteomes" id="UP000036681"/>
    </source>
</evidence>
<dbReference type="GO" id="GO:0015379">
    <property type="term" value="F:potassium:chloride symporter activity"/>
    <property type="evidence" value="ECO:0007669"/>
    <property type="project" value="TreeGrafter"/>
</dbReference>
<feature type="domain" description="Amino acid permease/ SLC12A" evidence="6">
    <location>
        <begin position="104"/>
        <end position="189"/>
    </location>
</feature>
<dbReference type="InterPro" id="IPR004842">
    <property type="entry name" value="SLC12A_fam"/>
</dbReference>
<protein>
    <submittedName>
        <fullName evidence="8">Amino acid permease/ SLC12A domain-containing protein</fullName>
    </submittedName>
</protein>
<dbReference type="GO" id="GO:0055064">
    <property type="term" value="P:chloride ion homeostasis"/>
    <property type="evidence" value="ECO:0007669"/>
    <property type="project" value="TreeGrafter"/>
</dbReference>
<evidence type="ECO:0000256" key="3">
    <source>
        <dbReference type="ARBA" id="ARBA00022989"/>
    </source>
</evidence>
<evidence type="ECO:0000256" key="5">
    <source>
        <dbReference type="SAM" id="Phobius"/>
    </source>
</evidence>